<feature type="compositionally biased region" description="Basic and acidic residues" evidence="1">
    <location>
        <begin position="7"/>
        <end position="24"/>
    </location>
</feature>
<feature type="region of interest" description="Disordered" evidence="1">
    <location>
        <begin position="1"/>
        <end position="126"/>
    </location>
</feature>
<protein>
    <submittedName>
        <fullName evidence="2">Uncharacterized protein</fullName>
    </submittedName>
</protein>
<organism evidence="2 3">
    <name type="scientific">Panicum virgatum</name>
    <name type="common">Blackwell switchgrass</name>
    <dbReference type="NCBI Taxonomy" id="38727"/>
    <lineage>
        <taxon>Eukaryota</taxon>
        <taxon>Viridiplantae</taxon>
        <taxon>Streptophyta</taxon>
        <taxon>Embryophyta</taxon>
        <taxon>Tracheophyta</taxon>
        <taxon>Spermatophyta</taxon>
        <taxon>Magnoliopsida</taxon>
        <taxon>Liliopsida</taxon>
        <taxon>Poales</taxon>
        <taxon>Poaceae</taxon>
        <taxon>PACMAD clade</taxon>
        <taxon>Panicoideae</taxon>
        <taxon>Panicodae</taxon>
        <taxon>Paniceae</taxon>
        <taxon>Panicinae</taxon>
        <taxon>Panicum</taxon>
        <taxon>Panicum sect. Hiantes</taxon>
    </lineage>
</organism>
<gene>
    <name evidence="2" type="ORF">PVAP13_9KG643400</name>
</gene>
<comment type="caution">
    <text evidence="2">The sequence shown here is derived from an EMBL/GenBank/DDBJ whole genome shotgun (WGS) entry which is preliminary data.</text>
</comment>
<keyword evidence="3" id="KW-1185">Reference proteome</keyword>
<reference evidence="2" key="1">
    <citation type="submission" date="2020-05" db="EMBL/GenBank/DDBJ databases">
        <title>WGS assembly of Panicum virgatum.</title>
        <authorList>
            <person name="Lovell J.T."/>
            <person name="Jenkins J."/>
            <person name="Shu S."/>
            <person name="Juenger T.E."/>
            <person name="Schmutz J."/>
        </authorList>
    </citation>
    <scope>NUCLEOTIDE SEQUENCE</scope>
    <source>
        <strain evidence="2">AP13</strain>
    </source>
</reference>
<dbReference type="Proteomes" id="UP000823388">
    <property type="component" value="Chromosome 9K"/>
</dbReference>
<accession>A0A8T0NZJ5</accession>
<evidence type="ECO:0000313" key="2">
    <source>
        <dbReference type="EMBL" id="KAG2554138.1"/>
    </source>
</evidence>
<name>A0A8T0NZJ5_PANVG</name>
<feature type="compositionally biased region" description="Low complexity" evidence="1">
    <location>
        <begin position="40"/>
        <end position="56"/>
    </location>
</feature>
<dbReference type="EMBL" id="CM029053">
    <property type="protein sequence ID" value="KAG2554138.1"/>
    <property type="molecule type" value="Genomic_DNA"/>
</dbReference>
<dbReference type="AlphaFoldDB" id="A0A8T0NZJ5"/>
<evidence type="ECO:0000256" key="1">
    <source>
        <dbReference type="SAM" id="MobiDB-lite"/>
    </source>
</evidence>
<sequence>MACQGETLERSGTSKEHRTSRDHSAAASRFGADSRPFSSLPAPKLAGPAAPRSSQSRTRRRTAATKVQWPDSGACGPATAARCARPGGPPREARDRPLPCRRHRASGRKDSRLPQIARRKGGELPQ</sequence>
<evidence type="ECO:0000313" key="3">
    <source>
        <dbReference type="Proteomes" id="UP000823388"/>
    </source>
</evidence>
<proteinExistence type="predicted"/>